<reference evidence="3" key="3">
    <citation type="submission" date="2015-06" db="UniProtKB">
        <authorList>
            <consortium name="EnsemblProtists"/>
        </authorList>
    </citation>
    <scope>IDENTIFICATION</scope>
</reference>
<dbReference type="SUPFAM" id="SSF55874">
    <property type="entry name" value="ATPase domain of HSP90 chaperone/DNA topoisomerase II/histidine kinase"/>
    <property type="match status" value="1"/>
</dbReference>
<keyword evidence="4" id="KW-1185">Reference proteome</keyword>
<evidence type="ECO:0000313" key="3">
    <source>
        <dbReference type="EnsemblProtists" id="EKX46611"/>
    </source>
</evidence>
<dbReference type="Proteomes" id="UP000011087">
    <property type="component" value="Unassembled WGS sequence"/>
</dbReference>
<proteinExistence type="predicted"/>
<reference evidence="4" key="2">
    <citation type="submission" date="2012-11" db="EMBL/GenBank/DDBJ databases">
        <authorList>
            <person name="Kuo A."/>
            <person name="Curtis B.A."/>
            <person name="Tanifuji G."/>
            <person name="Burki F."/>
            <person name="Gruber A."/>
            <person name="Irimia M."/>
            <person name="Maruyama S."/>
            <person name="Arias M.C."/>
            <person name="Ball S.G."/>
            <person name="Gile G.H."/>
            <person name="Hirakawa Y."/>
            <person name="Hopkins J.F."/>
            <person name="Rensing S.A."/>
            <person name="Schmutz J."/>
            <person name="Symeonidi A."/>
            <person name="Elias M."/>
            <person name="Eveleigh R.J."/>
            <person name="Herman E.K."/>
            <person name="Klute M.J."/>
            <person name="Nakayama T."/>
            <person name="Obornik M."/>
            <person name="Reyes-Prieto A."/>
            <person name="Armbrust E.V."/>
            <person name="Aves S.J."/>
            <person name="Beiko R.G."/>
            <person name="Coutinho P."/>
            <person name="Dacks J.B."/>
            <person name="Durnford D.G."/>
            <person name="Fast N.M."/>
            <person name="Green B.R."/>
            <person name="Grisdale C."/>
            <person name="Hempe F."/>
            <person name="Henrissat B."/>
            <person name="Hoppner M.P."/>
            <person name="Ishida K.-I."/>
            <person name="Kim E."/>
            <person name="Koreny L."/>
            <person name="Kroth P.G."/>
            <person name="Liu Y."/>
            <person name="Malik S.-B."/>
            <person name="Maier U.G."/>
            <person name="McRose D."/>
            <person name="Mock T."/>
            <person name="Neilson J.A."/>
            <person name="Onodera N.T."/>
            <person name="Poole A.M."/>
            <person name="Pritham E.J."/>
            <person name="Richards T.A."/>
            <person name="Rocap G."/>
            <person name="Roy S.W."/>
            <person name="Sarai C."/>
            <person name="Schaack S."/>
            <person name="Shirato S."/>
            <person name="Slamovits C.H."/>
            <person name="Spencer D.F."/>
            <person name="Suzuki S."/>
            <person name="Worden A.Z."/>
            <person name="Zauner S."/>
            <person name="Barry K."/>
            <person name="Bell C."/>
            <person name="Bharti A.K."/>
            <person name="Crow J.A."/>
            <person name="Grimwood J."/>
            <person name="Kramer R."/>
            <person name="Lindquist E."/>
            <person name="Lucas S."/>
            <person name="Salamov A."/>
            <person name="McFadden G.I."/>
            <person name="Lane C.E."/>
            <person name="Keeling P.J."/>
            <person name="Gray M.W."/>
            <person name="Grigoriev I.V."/>
            <person name="Archibald J.M."/>
        </authorList>
    </citation>
    <scope>NUCLEOTIDE SEQUENCE</scope>
    <source>
        <strain evidence="4">CCMP2712</strain>
    </source>
</reference>
<reference evidence="2 4" key="1">
    <citation type="journal article" date="2012" name="Nature">
        <title>Algal genomes reveal evolutionary mosaicism and the fate of nucleomorphs.</title>
        <authorList>
            <consortium name="DOE Joint Genome Institute"/>
            <person name="Curtis B.A."/>
            <person name="Tanifuji G."/>
            <person name="Burki F."/>
            <person name="Gruber A."/>
            <person name="Irimia M."/>
            <person name="Maruyama S."/>
            <person name="Arias M.C."/>
            <person name="Ball S.G."/>
            <person name="Gile G.H."/>
            <person name="Hirakawa Y."/>
            <person name="Hopkins J.F."/>
            <person name="Kuo A."/>
            <person name="Rensing S.A."/>
            <person name="Schmutz J."/>
            <person name="Symeonidi A."/>
            <person name="Elias M."/>
            <person name="Eveleigh R.J."/>
            <person name="Herman E.K."/>
            <person name="Klute M.J."/>
            <person name="Nakayama T."/>
            <person name="Obornik M."/>
            <person name="Reyes-Prieto A."/>
            <person name="Armbrust E.V."/>
            <person name="Aves S.J."/>
            <person name="Beiko R.G."/>
            <person name="Coutinho P."/>
            <person name="Dacks J.B."/>
            <person name="Durnford D.G."/>
            <person name="Fast N.M."/>
            <person name="Green B.R."/>
            <person name="Grisdale C.J."/>
            <person name="Hempel F."/>
            <person name="Henrissat B."/>
            <person name="Hoppner M.P."/>
            <person name="Ishida K."/>
            <person name="Kim E."/>
            <person name="Koreny L."/>
            <person name="Kroth P.G."/>
            <person name="Liu Y."/>
            <person name="Malik S.B."/>
            <person name="Maier U.G."/>
            <person name="McRose D."/>
            <person name="Mock T."/>
            <person name="Neilson J.A."/>
            <person name="Onodera N.T."/>
            <person name="Poole A.M."/>
            <person name="Pritham E.J."/>
            <person name="Richards T.A."/>
            <person name="Rocap G."/>
            <person name="Roy S.W."/>
            <person name="Sarai C."/>
            <person name="Schaack S."/>
            <person name="Shirato S."/>
            <person name="Slamovits C.H."/>
            <person name="Spencer D.F."/>
            <person name="Suzuki S."/>
            <person name="Worden A.Z."/>
            <person name="Zauner S."/>
            <person name="Barry K."/>
            <person name="Bell C."/>
            <person name="Bharti A.K."/>
            <person name="Crow J.A."/>
            <person name="Grimwood J."/>
            <person name="Kramer R."/>
            <person name="Lindquist E."/>
            <person name="Lucas S."/>
            <person name="Salamov A."/>
            <person name="McFadden G.I."/>
            <person name="Lane C.E."/>
            <person name="Keeling P.J."/>
            <person name="Gray M.W."/>
            <person name="Grigoriev I.V."/>
            <person name="Archibald J.M."/>
        </authorList>
    </citation>
    <scope>NUCLEOTIDE SEQUENCE</scope>
    <source>
        <strain evidence="2 4">CCMP2712</strain>
    </source>
</reference>
<dbReference type="GO" id="GO:0006302">
    <property type="term" value="P:double-strand break repair"/>
    <property type="evidence" value="ECO:0007669"/>
    <property type="project" value="InterPro"/>
</dbReference>
<name>L1JDL9_GUITC</name>
<feature type="compositionally biased region" description="Basic residues" evidence="1">
    <location>
        <begin position="979"/>
        <end position="990"/>
    </location>
</feature>
<dbReference type="InterPro" id="IPR038892">
    <property type="entry name" value="SMCHD1"/>
</dbReference>
<gene>
    <name evidence="2" type="ORF">GUITHDRAFT_162886</name>
</gene>
<dbReference type="GeneID" id="17303302"/>
<accession>L1JDL9</accession>
<evidence type="ECO:0000313" key="4">
    <source>
        <dbReference type="Proteomes" id="UP000011087"/>
    </source>
</evidence>
<dbReference type="PANTHER" id="PTHR22640">
    <property type="entry name" value="STRUCTURAL MAINTENANCE OF CHROMOSOMES FLEXIBLE HINGE DOMAIN-CONTAINING PROTEIN 1"/>
    <property type="match status" value="1"/>
</dbReference>
<evidence type="ECO:0000313" key="2">
    <source>
        <dbReference type="EMBL" id="EKX46611.1"/>
    </source>
</evidence>
<sequence length="2115" mass="235274">MAGVEVLCEAERYGGKRVSSVVVPPSSLSPPHVLSQFLQDALGLPGRPLLALASLSGEPLSDQEVQTSVPSCALLLIDGSVAEFSVERKRSNVPVKGFLDDLATCQYTILLAMCELIDNSVQSTKGNSSSEGRTIDIDIDEIDSKTFTIFDNGMGFTLGDSADFATIGKKGRMNSVGEEVEPGTQKVTSYRSYFTSNISRYGVGLKMALHLLGAKYSLKSKQKASKVVLRCSFDKIGDDYEYIEEYEPCDPSEQSRSYSLIQVQFFREGLAAACQANHHDEWPTILARNLRSIYYCYLDIPNMLHEEGDDRGKKERGTGNLGSVKIAKMIHQRLESSTFNKKNGQKRKSSNGKLTYLELASENLRQQLGHYLSASKKAKNEIVGVDLNFSVRISFMPNHFEEVMMVLQVKSYQKCMISQEPCFWDEVFGPGAQDCFPIWFEVETCGAGRSIVMGAIFYYGVKEDSTGENVPRLLDRAFKPQQNKQAIEPNGDVWLNLRRAMGDERMFSLYDDWLLECHKKFDYEVVFDSEDAVIVYDEQREQSCHKSILLAGVRIKAGDKVQYARKGKDISNGPLGEIVEFWQDGHFKLQGKEGSVMIREMEQGECLSDPQELRLNQISIKKVTMTRWKEELTRMRRSVICDIVWENREEEVEAGKLMKDISILCLNSEGKPVSVSRSGRGVKVSLLVQSSHGRSWRFDAETKDGDGRTEGSRRFIFGPLVEGEESILQRAGKFDFTFFLLRARSKAEETLEEVTSCRNEVEVRAGGIRSMRLVEEEVEGSRVQRGRQVPDFSFLLLDGYGNEVQDAAAEGCTFEHELRGPEEDVRSCDRCRILFEGGRLVVGNLVLHDRALGKWKLVVRVVEGGRRQAESCVTLELIHGDPQVIEFIPNRLGASLQSYQMRGTREESTWMVSLLDDAGNICSTSQGSVVLVSSCLVKPVRAQAVNGHAIFSELELELLRNPLFSGGDGGASSQQSSKQAHKKKNSKKNPKKDAELSLTCFPGLGLLLGDGRDFFCDNDMIYCKTPSSNSFKLARLLATRQDKGTPCINICAMGEEGDRMVENSVGEVLVQSRAFLLNKKLQDSLPRDFLSPSVFFTSDETVESYPSIPLNVFFLQQVDPAAEARTLSPDAVKLFTRVSLKILNSLSPQSVRIVNGDKLVALSDDVVLLVKPGQQLDKLKLQLVDEAGVLCERLPASKEEEALLVVACSWGSDVTVKHEEYKGEVDLPCLQAPSSEHESVFHVRCSLEDRELTASFKVVVETGAPAQLRVQLEDEAVRVGRDCSLKLTVLDERGAKVVGSDDQQVTLDKFNVYVTDESGRSYPVLVRKENYAQGSQIYTQFKEMEAEQDEDGSFWLRCIRLRGRAGRVDVHVEAVVELEDGEDCKLFSVRGACEAQLGAGKAEQYMLQGSSCVRRVSSQLVGTQLTQLEGAVMRGKAFCALEPLILEVVDESHNVVAEHKSKVLLDFSSSSLSRFSVVSSKKPSGLSNDAVLLFERLPCNSYQIVGLTFLEKGSHSAVIRSSGLPDLPLRFDVEPANIVRELSLSFPSSPLGVGETARGRLELMTEDEEELDLDLSHAISILSSGGQELPARVVSRDGQAVEVEVEMPTQAGACMLYAVYTEVRDSLQPRPADVESSRVRVELLPSSFSRLQFMEEEEQNSSVKAAEDGGLVLPDLCVCATDSFGNPCRLGEKVLKVAVKLKSRDGLVLEGAGQLEISERQNPVRVRNLRVVPKVPREIDFCEFNLCFSVKRDRKRERASRGEEEEGEIAQIVKTFTYSNDISIVEKIEECERREQLLKSRQAALHKSIQEGQARIAARRSKFAEEEEEEDVDVSEKLTSSRQKLKGLLEDWAGAERSSAALPSMHDVNVEELEGVVGVAADLGVIDRLQGVSSEQGLLCAVLFRREEDLNAFDALPLEVKARAKVRRVYCSTRMMDPPRPKRPSSPGFVAFASDMVQVSPSVREEDRGCARVFLNTILANLLVFESYEHAVKYSTAMMLQRKRAGRLVGLDRPNDVIDSDGGRNVNFGGEELRICFGILPLRPSTLGKELLRAIDEGRAVVKKLEEVVDSDREDKQSIEADRQKLREVDEELEHNRTSLAQLSSLGKPRDEDVS</sequence>
<dbReference type="Gene3D" id="3.30.565.10">
    <property type="entry name" value="Histidine kinase-like ATPase, C-terminal domain"/>
    <property type="match status" value="1"/>
</dbReference>
<dbReference type="InterPro" id="IPR036890">
    <property type="entry name" value="HATPase_C_sf"/>
</dbReference>
<protein>
    <submittedName>
        <fullName evidence="2 3">Uncharacterized protein</fullName>
    </submittedName>
</protein>
<dbReference type="EMBL" id="JH992993">
    <property type="protein sequence ID" value="EKX46611.1"/>
    <property type="molecule type" value="Genomic_DNA"/>
</dbReference>
<dbReference type="PANTHER" id="PTHR22640:SF2">
    <property type="entry name" value="STRUCTURAL MAINTENANCE OF CHROMOSOMES FLEXIBLE HINGE DOMAIN-CONTAINING PROTEIN 1"/>
    <property type="match status" value="1"/>
</dbReference>
<evidence type="ECO:0000256" key="1">
    <source>
        <dbReference type="SAM" id="MobiDB-lite"/>
    </source>
</evidence>
<dbReference type="RefSeq" id="XP_005833591.1">
    <property type="nucleotide sequence ID" value="XM_005833534.1"/>
</dbReference>
<dbReference type="HOGENOM" id="CLU_231817_0_0_1"/>
<dbReference type="Pfam" id="PF13589">
    <property type="entry name" value="HATPase_c_3"/>
    <property type="match status" value="1"/>
</dbReference>
<feature type="region of interest" description="Disordered" evidence="1">
    <location>
        <begin position="2091"/>
        <end position="2115"/>
    </location>
</feature>
<dbReference type="EnsemblProtists" id="EKX46611">
    <property type="protein sequence ID" value="EKX46611"/>
    <property type="gene ID" value="GUITHDRAFT_162886"/>
</dbReference>
<organism evidence="2">
    <name type="scientific">Guillardia theta (strain CCMP2712)</name>
    <name type="common">Cryptophyte</name>
    <dbReference type="NCBI Taxonomy" id="905079"/>
    <lineage>
        <taxon>Eukaryota</taxon>
        <taxon>Cryptophyceae</taxon>
        <taxon>Pyrenomonadales</taxon>
        <taxon>Geminigeraceae</taxon>
        <taxon>Guillardia</taxon>
    </lineage>
</organism>
<feature type="region of interest" description="Disordered" evidence="1">
    <location>
        <begin position="967"/>
        <end position="991"/>
    </location>
</feature>
<dbReference type="KEGG" id="gtt:GUITHDRAFT_162886"/>
<dbReference type="PaxDb" id="55529-EKX46611"/>